<protein>
    <submittedName>
        <fullName evidence="6">Aldo-keto reductase superfamily protein</fullName>
    </submittedName>
</protein>
<gene>
    <name evidence="6" type="ORF">DAKH74_022670</name>
</gene>
<feature type="site" description="Lowers pKa of active site Tyr" evidence="4">
    <location>
        <position position="81"/>
    </location>
</feature>
<dbReference type="Gene3D" id="3.20.20.100">
    <property type="entry name" value="NADP-dependent oxidoreductase domain"/>
    <property type="match status" value="1"/>
</dbReference>
<dbReference type="PROSITE" id="PS00062">
    <property type="entry name" value="ALDOKETO_REDUCTASE_2"/>
    <property type="match status" value="1"/>
</dbReference>
<sequence>MTVPTEYSLSSGYSIPSVALGCYNLPVEETAEIVEAALDRGYRHFDTAVLYENEKEVGEGIYNWLLQNPDTERRDIFYTTKLWNSQFGYENAKRAITECVQAVAPLGYIDLLLMHSPIGGKSVRLETWKAMQEAVDQGLVKSIGVSNFGERHINDLLEWPDLKYKPVLNQIEISPWCMRQQLADFCKSKGLRVEAYAPLTHGYKINDLGLLKISNETGKNTAQILIRWSLQHGYIPLPKTSTINRLSGNLDVFDFNLTDEQMAQIDHPEAYEPTDWECTTAP</sequence>
<feature type="domain" description="NADP-dependent oxidoreductase" evidence="5">
    <location>
        <begin position="211"/>
        <end position="266"/>
    </location>
</feature>
<evidence type="ECO:0000313" key="6">
    <source>
        <dbReference type="EMBL" id="GMM55651.1"/>
    </source>
</evidence>
<feature type="active site" description="Proton donor" evidence="2">
    <location>
        <position position="51"/>
    </location>
</feature>
<dbReference type="InterPro" id="IPR023210">
    <property type="entry name" value="NADP_OxRdtase_dom"/>
</dbReference>
<evidence type="ECO:0000259" key="5">
    <source>
        <dbReference type="Pfam" id="PF00248"/>
    </source>
</evidence>
<dbReference type="InterPro" id="IPR018170">
    <property type="entry name" value="Aldo/ket_reductase_CS"/>
</dbReference>
<dbReference type="AlphaFoldDB" id="A0AAV5RW31"/>
<dbReference type="InterPro" id="IPR020471">
    <property type="entry name" value="AKR"/>
</dbReference>
<reference evidence="6 7" key="1">
    <citation type="journal article" date="2023" name="Elife">
        <title>Identification of key yeast species and microbe-microbe interactions impacting larval growth of Drosophila in the wild.</title>
        <authorList>
            <person name="Mure A."/>
            <person name="Sugiura Y."/>
            <person name="Maeda R."/>
            <person name="Honda K."/>
            <person name="Sakurai N."/>
            <person name="Takahashi Y."/>
            <person name="Watada M."/>
            <person name="Katoh T."/>
            <person name="Gotoh A."/>
            <person name="Gotoh Y."/>
            <person name="Taniguchi I."/>
            <person name="Nakamura K."/>
            <person name="Hayashi T."/>
            <person name="Katayama T."/>
            <person name="Uemura T."/>
            <person name="Hattori Y."/>
        </authorList>
    </citation>
    <scope>NUCLEOTIDE SEQUENCE [LARGE SCALE GENOMIC DNA]</scope>
    <source>
        <strain evidence="6 7">KH-74</strain>
    </source>
</reference>
<evidence type="ECO:0000256" key="4">
    <source>
        <dbReference type="PIRSR" id="PIRSR000097-3"/>
    </source>
</evidence>
<dbReference type="SUPFAM" id="SSF51430">
    <property type="entry name" value="NAD(P)-linked oxidoreductase"/>
    <property type="match status" value="1"/>
</dbReference>
<dbReference type="FunFam" id="3.20.20.100:FF:000002">
    <property type="entry name" value="2,5-diketo-D-gluconic acid reductase A"/>
    <property type="match status" value="1"/>
</dbReference>
<evidence type="ECO:0000256" key="3">
    <source>
        <dbReference type="PIRSR" id="PIRSR000097-2"/>
    </source>
</evidence>
<dbReference type="InterPro" id="IPR036812">
    <property type="entry name" value="NAD(P)_OxRdtase_dom_sf"/>
</dbReference>
<evidence type="ECO:0000313" key="7">
    <source>
        <dbReference type="Proteomes" id="UP001377567"/>
    </source>
</evidence>
<feature type="binding site" evidence="3">
    <location>
        <position position="115"/>
    </location>
    <ligand>
        <name>substrate</name>
    </ligand>
</feature>
<name>A0AAV5RW31_MAUHU</name>
<dbReference type="PIRSF" id="PIRSF000097">
    <property type="entry name" value="AKR"/>
    <property type="match status" value="1"/>
</dbReference>
<dbReference type="Proteomes" id="UP001377567">
    <property type="component" value="Unassembled WGS sequence"/>
</dbReference>
<keyword evidence="7" id="KW-1185">Reference proteome</keyword>
<comment type="caution">
    <text evidence="6">The sequence shown here is derived from an EMBL/GenBank/DDBJ whole genome shotgun (WGS) entry which is preliminary data.</text>
</comment>
<evidence type="ECO:0000256" key="2">
    <source>
        <dbReference type="PIRSR" id="PIRSR000097-1"/>
    </source>
</evidence>
<dbReference type="PRINTS" id="PR00069">
    <property type="entry name" value="ALDKETRDTASE"/>
</dbReference>
<keyword evidence="1" id="KW-0560">Oxidoreductase</keyword>
<dbReference type="PROSITE" id="PS00063">
    <property type="entry name" value="ALDOKETO_REDUCTASE_3"/>
    <property type="match status" value="1"/>
</dbReference>
<dbReference type="GO" id="GO:0016616">
    <property type="term" value="F:oxidoreductase activity, acting on the CH-OH group of donors, NAD or NADP as acceptor"/>
    <property type="evidence" value="ECO:0007669"/>
    <property type="project" value="UniProtKB-ARBA"/>
</dbReference>
<dbReference type="Pfam" id="PF00248">
    <property type="entry name" value="Aldo_ket_red"/>
    <property type="match status" value="2"/>
</dbReference>
<dbReference type="CDD" id="cd19071">
    <property type="entry name" value="AKR_AKR1-5-like"/>
    <property type="match status" value="1"/>
</dbReference>
<organism evidence="6 7">
    <name type="scientific">Maudiozyma humilis</name>
    <name type="common">Sour dough yeast</name>
    <name type="synonym">Kazachstania humilis</name>
    <dbReference type="NCBI Taxonomy" id="51915"/>
    <lineage>
        <taxon>Eukaryota</taxon>
        <taxon>Fungi</taxon>
        <taxon>Dikarya</taxon>
        <taxon>Ascomycota</taxon>
        <taxon>Saccharomycotina</taxon>
        <taxon>Saccharomycetes</taxon>
        <taxon>Saccharomycetales</taxon>
        <taxon>Saccharomycetaceae</taxon>
        <taxon>Maudiozyma</taxon>
    </lineage>
</organism>
<accession>A0AAV5RW31</accession>
<feature type="domain" description="NADP-dependent oxidoreductase" evidence="5">
    <location>
        <begin position="27"/>
        <end position="202"/>
    </location>
</feature>
<dbReference type="PANTHER" id="PTHR43827:SF13">
    <property type="entry name" value="ALDO_KETO REDUCTASE FAMILY PROTEIN"/>
    <property type="match status" value="1"/>
</dbReference>
<dbReference type="EMBL" id="BTGD01000005">
    <property type="protein sequence ID" value="GMM55651.1"/>
    <property type="molecule type" value="Genomic_DNA"/>
</dbReference>
<proteinExistence type="predicted"/>
<dbReference type="PROSITE" id="PS00798">
    <property type="entry name" value="ALDOKETO_REDUCTASE_1"/>
    <property type="match status" value="1"/>
</dbReference>
<evidence type="ECO:0000256" key="1">
    <source>
        <dbReference type="ARBA" id="ARBA00023002"/>
    </source>
</evidence>
<dbReference type="PANTHER" id="PTHR43827">
    <property type="entry name" value="2,5-DIKETO-D-GLUCONIC ACID REDUCTASE"/>
    <property type="match status" value="1"/>
</dbReference>